<comment type="caution">
    <text evidence="2">The sequence shown here is derived from an EMBL/GenBank/DDBJ whole genome shotgun (WGS) entry which is preliminary data.</text>
</comment>
<evidence type="ECO:0000256" key="1">
    <source>
        <dbReference type="SAM" id="SignalP"/>
    </source>
</evidence>
<evidence type="ECO:0000313" key="3">
    <source>
        <dbReference type="Proteomes" id="UP001595799"/>
    </source>
</evidence>
<feature type="signal peptide" evidence="1">
    <location>
        <begin position="1"/>
        <end position="26"/>
    </location>
</feature>
<protein>
    <recommendedName>
        <fullName evidence="4">Carboxypeptidase regulatory-like domain-containing protein</fullName>
    </recommendedName>
</protein>
<sequence>MAGHIRTVAFAMIGGAWLALASAAVAEDATQTAAKTEGPGLEVHAVIMEGAGAISKDVSFSLHSTNRRGDRKLEDSDTGGQAILDAPPGEYILTTVYGATTREQKVEIGEDGGRHVVNLDAGEITLDVIRGVGQPSVNKPIKWTIMTYGKNSNGNRKVVYEETGIKPFLVLPAGWYIVHAENDGERIKHTIEVTSGVRYDYTLIHY</sequence>
<keyword evidence="1" id="KW-0732">Signal</keyword>
<dbReference type="RefSeq" id="WP_382423568.1">
    <property type="nucleotide sequence ID" value="NZ_JBHSCW010000011.1"/>
</dbReference>
<evidence type="ECO:0000313" key="2">
    <source>
        <dbReference type="EMBL" id="MFC4353193.1"/>
    </source>
</evidence>
<evidence type="ECO:0008006" key="4">
    <source>
        <dbReference type="Google" id="ProtNLM"/>
    </source>
</evidence>
<gene>
    <name evidence="2" type="ORF">ACFOW6_16720</name>
</gene>
<dbReference type="Proteomes" id="UP001595799">
    <property type="component" value="Unassembled WGS sequence"/>
</dbReference>
<dbReference type="EMBL" id="JBHSCW010000011">
    <property type="protein sequence ID" value="MFC4353193.1"/>
    <property type="molecule type" value="Genomic_DNA"/>
</dbReference>
<proteinExistence type="predicted"/>
<keyword evidence="3" id="KW-1185">Reference proteome</keyword>
<feature type="chain" id="PRO_5046713276" description="Carboxypeptidase regulatory-like domain-containing protein" evidence="1">
    <location>
        <begin position="27"/>
        <end position="206"/>
    </location>
</feature>
<organism evidence="2 3">
    <name type="scientific">Fodinicurvata halophila</name>
    <dbReference type="NCBI Taxonomy" id="1419723"/>
    <lineage>
        <taxon>Bacteria</taxon>
        <taxon>Pseudomonadati</taxon>
        <taxon>Pseudomonadota</taxon>
        <taxon>Alphaproteobacteria</taxon>
        <taxon>Rhodospirillales</taxon>
        <taxon>Rhodovibrionaceae</taxon>
        <taxon>Fodinicurvata</taxon>
    </lineage>
</organism>
<accession>A0ABV8UQV6</accession>
<name>A0ABV8UQV6_9PROT</name>
<reference evidence="3" key="1">
    <citation type="journal article" date="2019" name="Int. J. Syst. Evol. Microbiol.">
        <title>The Global Catalogue of Microorganisms (GCM) 10K type strain sequencing project: providing services to taxonomists for standard genome sequencing and annotation.</title>
        <authorList>
            <consortium name="The Broad Institute Genomics Platform"/>
            <consortium name="The Broad Institute Genome Sequencing Center for Infectious Disease"/>
            <person name="Wu L."/>
            <person name="Ma J."/>
        </authorList>
    </citation>
    <scope>NUCLEOTIDE SEQUENCE [LARGE SCALE GENOMIC DNA]</scope>
    <source>
        <strain evidence="3">CECT 8472</strain>
    </source>
</reference>